<dbReference type="Proteomes" id="UP001379533">
    <property type="component" value="Chromosome"/>
</dbReference>
<dbReference type="PANTHER" id="PTHR43690:SF35">
    <property type="entry name" value="NON-CATALYTIC MEMBER OF PEPTIDASE SUBFAMILY M16B-RELATED"/>
    <property type="match status" value="1"/>
</dbReference>
<keyword evidence="2" id="KW-0645">Protease</keyword>
<evidence type="ECO:0000256" key="6">
    <source>
        <dbReference type="SAM" id="SignalP"/>
    </source>
</evidence>
<dbReference type="PANTHER" id="PTHR43690">
    <property type="entry name" value="NARDILYSIN"/>
    <property type="match status" value="1"/>
</dbReference>
<evidence type="ECO:0000259" key="8">
    <source>
        <dbReference type="Pfam" id="PF05193"/>
    </source>
</evidence>
<keyword evidence="10" id="KW-1185">Reference proteome</keyword>
<keyword evidence="3" id="KW-0378">Hydrolase</keyword>
<comment type="similarity">
    <text evidence="1">Belongs to the peptidase M16 family.</text>
</comment>
<accession>A0ABZ2K6P2</accession>
<dbReference type="RefSeq" id="WP_394843410.1">
    <property type="nucleotide sequence ID" value="NZ_CP089982.1"/>
</dbReference>
<name>A0ABZ2K6P2_9BACT</name>
<evidence type="ECO:0000259" key="7">
    <source>
        <dbReference type="Pfam" id="PF00675"/>
    </source>
</evidence>
<evidence type="ECO:0000313" key="10">
    <source>
        <dbReference type="Proteomes" id="UP001379533"/>
    </source>
</evidence>
<feature type="domain" description="Peptidase M16 C-terminal" evidence="8">
    <location>
        <begin position="200"/>
        <end position="380"/>
    </location>
</feature>
<reference evidence="9 10" key="1">
    <citation type="submission" date="2021-12" db="EMBL/GenBank/DDBJ databases">
        <title>Discovery of the Pendulisporaceae a myxobacterial family with distinct sporulation behavior and unique specialized metabolism.</title>
        <authorList>
            <person name="Garcia R."/>
            <person name="Popoff A."/>
            <person name="Bader C.D."/>
            <person name="Loehr J."/>
            <person name="Walesch S."/>
            <person name="Walt C."/>
            <person name="Boldt J."/>
            <person name="Bunk B."/>
            <person name="Haeckl F.J.F.P.J."/>
            <person name="Gunesch A.P."/>
            <person name="Birkelbach J."/>
            <person name="Nuebel U."/>
            <person name="Pietschmann T."/>
            <person name="Bach T."/>
            <person name="Mueller R."/>
        </authorList>
    </citation>
    <scope>NUCLEOTIDE SEQUENCE [LARGE SCALE GENOMIC DNA]</scope>
    <source>
        <strain evidence="9 10">MSr12523</strain>
    </source>
</reference>
<evidence type="ECO:0000313" key="9">
    <source>
        <dbReference type="EMBL" id="WXA92810.1"/>
    </source>
</evidence>
<dbReference type="InterPro" id="IPR011765">
    <property type="entry name" value="Pept_M16_N"/>
</dbReference>
<keyword evidence="6" id="KW-0732">Signal</keyword>
<dbReference type="EMBL" id="CP089982">
    <property type="protein sequence ID" value="WXA92810.1"/>
    <property type="molecule type" value="Genomic_DNA"/>
</dbReference>
<dbReference type="Pfam" id="PF00675">
    <property type="entry name" value="Peptidase_M16"/>
    <property type="match status" value="1"/>
</dbReference>
<keyword evidence="4" id="KW-0862">Zinc</keyword>
<feature type="signal peptide" evidence="6">
    <location>
        <begin position="1"/>
        <end position="25"/>
    </location>
</feature>
<gene>
    <name evidence="9" type="ORF">LZC95_40980</name>
</gene>
<evidence type="ECO:0000256" key="2">
    <source>
        <dbReference type="ARBA" id="ARBA00022670"/>
    </source>
</evidence>
<dbReference type="InterPro" id="IPR011249">
    <property type="entry name" value="Metalloenz_LuxS/M16"/>
</dbReference>
<dbReference type="InterPro" id="IPR007863">
    <property type="entry name" value="Peptidase_M16_C"/>
</dbReference>
<protein>
    <submittedName>
        <fullName evidence="9">Insulinase family protein</fullName>
    </submittedName>
</protein>
<dbReference type="Gene3D" id="3.30.830.10">
    <property type="entry name" value="Metalloenzyme, LuxS/M16 peptidase-like"/>
    <property type="match status" value="2"/>
</dbReference>
<feature type="chain" id="PRO_5045309403" evidence="6">
    <location>
        <begin position="26"/>
        <end position="453"/>
    </location>
</feature>
<feature type="domain" description="Peptidase M16 N-terminal" evidence="7">
    <location>
        <begin position="43"/>
        <end position="165"/>
    </location>
</feature>
<organism evidence="9 10">
    <name type="scientific">Pendulispora brunnea</name>
    <dbReference type="NCBI Taxonomy" id="2905690"/>
    <lineage>
        <taxon>Bacteria</taxon>
        <taxon>Pseudomonadati</taxon>
        <taxon>Myxococcota</taxon>
        <taxon>Myxococcia</taxon>
        <taxon>Myxococcales</taxon>
        <taxon>Sorangiineae</taxon>
        <taxon>Pendulisporaceae</taxon>
        <taxon>Pendulispora</taxon>
    </lineage>
</organism>
<dbReference type="SUPFAM" id="SSF63411">
    <property type="entry name" value="LuxS/MPP-like metallohydrolase"/>
    <property type="match status" value="2"/>
</dbReference>
<dbReference type="Pfam" id="PF05193">
    <property type="entry name" value="Peptidase_M16_C"/>
    <property type="match status" value="1"/>
</dbReference>
<evidence type="ECO:0000256" key="5">
    <source>
        <dbReference type="ARBA" id="ARBA00023049"/>
    </source>
</evidence>
<keyword evidence="5" id="KW-0482">Metalloprotease</keyword>
<evidence type="ECO:0000256" key="3">
    <source>
        <dbReference type="ARBA" id="ARBA00022801"/>
    </source>
</evidence>
<proteinExistence type="inferred from homology"/>
<evidence type="ECO:0000256" key="4">
    <source>
        <dbReference type="ARBA" id="ARBA00022833"/>
    </source>
</evidence>
<sequence>MLGKRFALQGVLVAALGLVTGTAAADGISIPHAVHKLKNGMTVILSEDHSLPLVAVNVSYNVGSRFEAPKRTGFAHLFEHLMFMGTKRAPTGAFDQWMESTGGSNNAWTSEDRTDYFDVGPKTILPLLLWLEADRLRDLGPLMTKKKVDAQREVVRNERRQTGENTPYGKVEFRLPELLYPEGHPYHHPVIGSHEDLEAATVEDVKEFFATWYDPANASLVVAGDFGPAETLDRIKTYFESIPSRGAPKDPKSPGFPEGASSLKTVVRETLEDEVELPKVIMAWQTPKHFAPGDGELDLLGNVLAGGKASRLYKALVYEQKIAQSVEAVQQSGTLGSRFVVGVLARPGVPLERIEKAIDAELQRARTKPVSAEELTRVKNVVETDFVARLEGVQQRASILNMYQAEVGTPDYAERDLERYRKATADGIRAVAEQWLRPDARVILRVVPKGKKP</sequence>
<dbReference type="InterPro" id="IPR050626">
    <property type="entry name" value="Peptidase_M16"/>
</dbReference>
<evidence type="ECO:0000256" key="1">
    <source>
        <dbReference type="ARBA" id="ARBA00007261"/>
    </source>
</evidence>